<dbReference type="AlphaFoldDB" id="A0A5E7FFF0"/>
<protein>
    <recommendedName>
        <fullName evidence="4">Secreted protein</fullName>
    </recommendedName>
</protein>
<gene>
    <name evidence="2" type="ORF">PS691_05486</name>
</gene>
<name>A0A5E7FFF0_PSEFL</name>
<dbReference type="EMBL" id="CABVHQ010000097">
    <property type="protein sequence ID" value="VVO38090.1"/>
    <property type="molecule type" value="Genomic_DNA"/>
</dbReference>
<evidence type="ECO:0008006" key="4">
    <source>
        <dbReference type="Google" id="ProtNLM"/>
    </source>
</evidence>
<accession>A0A5E7FFF0</accession>
<evidence type="ECO:0000313" key="2">
    <source>
        <dbReference type="EMBL" id="VVO38090.1"/>
    </source>
</evidence>
<keyword evidence="1" id="KW-0732">Signal</keyword>
<organism evidence="2 3">
    <name type="scientific">Pseudomonas fluorescens</name>
    <dbReference type="NCBI Taxonomy" id="294"/>
    <lineage>
        <taxon>Bacteria</taxon>
        <taxon>Pseudomonadati</taxon>
        <taxon>Pseudomonadota</taxon>
        <taxon>Gammaproteobacteria</taxon>
        <taxon>Pseudomonadales</taxon>
        <taxon>Pseudomonadaceae</taxon>
        <taxon>Pseudomonas</taxon>
    </lineage>
</organism>
<proteinExistence type="predicted"/>
<feature type="signal peptide" evidence="1">
    <location>
        <begin position="1"/>
        <end position="19"/>
    </location>
</feature>
<dbReference type="OrthoDB" id="7026422at2"/>
<sequence length="84" mass="9191" precursor="true">MKRSILFLVGALVATPLFAADDLCAINLQKIRDLKATPVIGQPQLDKIRSARMEAEKAQAAGDTQKCINLTNRALQDIKSVQKN</sequence>
<evidence type="ECO:0000256" key="1">
    <source>
        <dbReference type="SAM" id="SignalP"/>
    </source>
</evidence>
<feature type="chain" id="PRO_5022893185" description="Secreted protein" evidence="1">
    <location>
        <begin position="20"/>
        <end position="84"/>
    </location>
</feature>
<dbReference type="Proteomes" id="UP000337909">
    <property type="component" value="Unassembled WGS sequence"/>
</dbReference>
<evidence type="ECO:0000313" key="3">
    <source>
        <dbReference type="Proteomes" id="UP000337909"/>
    </source>
</evidence>
<reference evidence="2 3" key="1">
    <citation type="submission" date="2019-09" db="EMBL/GenBank/DDBJ databases">
        <authorList>
            <person name="Chandra G."/>
            <person name="Truman W A."/>
        </authorList>
    </citation>
    <scope>NUCLEOTIDE SEQUENCE [LARGE SCALE GENOMIC DNA]</scope>
    <source>
        <strain evidence="2">PS691</strain>
    </source>
</reference>
<dbReference type="RefSeq" id="WP_150645273.1">
    <property type="nucleotide sequence ID" value="NZ_CABVHQ010000097.1"/>
</dbReference>